<dbReference type="Gene3D" id="3.40.50.300">
    <property type="entry name" value="P-loop containing nucleotide triphosphate hydrolases"/>
    <property type="match status" value="3"/>
</dbReference>
<feature type="transmembrane region" description="Helical" evidence="9">
    <location>
        <begin position="134"/>
        <end position="153"/>
    </location>
</feature>
<keyword evidence="13" id="KW-1185">Reference proteome</keyword>
<dbReference type="PANTHER" id="PTHR24223">
    <property type="entry name" value="ATP-BINDING CASSETTE SUB-FAMILY C"/>
    <property type="match status" value="1"/>
</dbReference>
<feature type="transmembrane region" description="Helical" evidence="9">
    <location>
        <begin position="6"/>
        <end position="25"/>
    </location>
</feature>
<evidence type="ECO:0000256" key="5">
    <source>
        <dbReference type="ARBA" id="ARBA00022741"/>
    </source>
</evidence>
<organism evidence="12 13">
    <name type="scientific">Boothiomyces macroporosus</name>
    <dbReference type="NCBI Taxonomy" id="261099"/>
    <lineage>
        <taxon>Eukaryota</taxon>
        <taxon>Fungi</taxon>
        <taxon>Fungi incertae sedis</taxon>
        <taxon>Chytridiomycota</taxon>
        <taxon>Chytridiomycota incertae sedis</taxon>
        <taxon>Chytridiomycetes</taxon>
        <taxon>Rhizophydiales</taxon>
        <taxon>Terramycetaceae</taxon>
        <taxon>Boothiomyces</taxon>
    </lineage>
</organism>
<dbReference type="Proteomes" id="UP001210925">
    <property type="component" value="Unassembled WGS sequence"/>
</dbReference>
<dbReference type="CDD" id="cd03250">
    <property type="entry name" value="ABCC_MRP_domain1"/>
    <property type="match status" value="1"/>
</dbReference>
<dbReference type="FunFam" id="3.40.50.300:FF:003492">
    <property type="entry name" value="AGAP012735-PA"/>
    <property type="match status" value="1"/>
</dbReference>
<evidence type="ECO:0000256" key="7">
    <source>
        <dbReference type="ARBA" id="ARBA00022989"/>
    </source>
</evidence>
<feature type="transmembrane region" description="Helical" evidence="9">
    <location>
        <begin position="886"/>
        <end position="914"/>
    </location>
</feature>
<dbReference type="Gene3D" id="1.20.1560.10">
    <property type="entry name" value="ABC transporter type 1, transmembrane domain"/>
    <property type="match status" value="2"/>
</dbReference>
<reference evidence="12" key="1">
    <citation type="submission" date="2020-05" db="EMBL/GenBank/DDBJ databases">
        <title>Phylogenomic resolution of chytrid fungi.</title>
        <authorList>
            <person name="Stajich J.E."/>
            <person name="Amses K."/>
            <person name="Simmons R."/>
            <person name="Seto K."/>
            <person name="Myers J."/>
            <person name="Bonds A."/>
            <person name="Quandt C.A."/>
            <person name="Barry K."/>
            <person name="Liu P."/>
            <person name="Grigoriev I."/>
            <person name="Longcore J.E."/>
            <person name="James T.Y."/>
        </authorList>
    </citation>
    <scope>NUCLEOTIDE SEQUENCE</scope>
    <source>
        <strain evidence="12">PLAUS21</strain>
    </source>
</reference>
<dbReference type="SUPFAM" id="SSF90123">
    <property type="entry name" value="ABC transporter transmembrane region"/>
    <property type="match status" value="2"/>
</dbReference>
<dbReference type="PROSITE" id="PS00211">
    <property type="entry name" value="ABC_TRANSPORTER_1"/>
    <property type="match status" value="2"/>
</dbReference>
<keyword evidence="7 9" id="KW-1133">Transmembrane helix</keyword>
<feature type="transmembrane region" description="Helical" evidence="9">
    <location>
        <begin position="228"/>
        <end position="255"/>
    </location>
</feature>
<feature type="transmembrane region" description="Helical" evidence="9">
    <location>
        <begin position="77"/>
        <end position="96"/>
    </location>
</feature>
<feature type="domain" description="ABC transmembrane type-1" evidence="11">
    <location>
        <begin position="243"/>
        <end position="435"/>
    </location>
</feature>
<dbReference type="InterPro" id="IPR050173">
    <property type="entry name" value="ABC_transporter_C-like"/>
</dbReference>
<feature type="domain" description="ABC transporter" evidence="10">
    <location>
        <begin position="487"/>
        <end position="723"/>
    </location>
</feature>
<keyword evidence="3 9" id="KW-0812">Transmembrane</keyword>
<evidence type="ECO:0000256" key="2">
    <source>
        <dbReference type="ARBA" id="ARBA00022448"/>
    </source>
</evidence>
<accession>A0AAD5Y5C6</accession>
<dbReference type="GO" id="GO:0140359">
    <property type="term" value="F:ABC-type transporter activity"/>
    <property type="evidence" value="ECO:0007669"/>
    <property type="project" value="InterPro"/>
</dbReference>
<evidence type="ECO:0000256" key="3">
    <source>
        <dbReference type="ARBA" id="ARBA00022692"/>
    </source>
</evidence>
<feature type="transmembrane region" description="Helical" evidence="9">
    <location>
        <begin position="108"/>
        <end position="128"/>
    </location>
</feature>
<evidence type="ECO:0000313" key="13">
    <source>
        <dbReference type="Proteomes" id="UP001210925"/>
    </source>
</evidence>
<evidence type="ECO:0000256" key="9">
    <source>
        <dbReference type="SAM" id="Phobius"/>
    </source>
</evidence>
<feature type="transmembrane region" description="Helical" evidence="9">
    <location>
        <begin position="275"/>
        <end position="292"/>
    </location>
</feature>
<dbReference type="CDD" id="cd18596">
    <property type="entry name" value="ABC_6TM_VMR1_D1_like"/>
    <property type="match status" value="1"/>
</dbReference>
<feature type="transmembrane region" description="Helical" evidence="9">
    <location>
        <begin position="347"/>
        <end position="370"/>
    </location>
</feature>
<evidence type="ECO:0000259" key="11">
    <source>
        <dbReference type="PROSITE" id="PS50929"/>
    </source>
</evidence>
<dbReference type="Pfam" id="PF00005">
    <property type="entry name" value="ABC_tran"/>
    <property type="match status" value="2"/>
</dbReference>
<feature type="domain" description="ABC transporter" evidence="10">
    <location>
        <begin position="1033"/>
        <end position="1239"/>
    </location>
</feature>
<dbReference type="Pfam" id="PF00664">
    <property type="entry name" value="ABC_membrane"/>
    <property type="match status" value="2"/>
</dbReference>
<dbReference type="PROSITE" id="PS50893">
    <property type="entry name" value="ABC_TRANSPORTER_2"/>
    <property type="match status" value="2"/>
</dbReference>
<proteinExistence type="predicted"/>
<comment type="subcellular location">
    <subcellularLocation>
        <location evidence="1">Membrane</location>
        <topology evidence="1">Multi-pass membrane protein</topology>
    </subcellularLocation>
</comment>
<dbReference type="InterPro" id="IPR027417">
    <property type="entry name" value="P-loop_NTPase"/>
</dbReference>
<dbReference type="SMART" id="SM00382">
    <property type="entry name" value="AAA"/>
    <property type="match status" value="2"/>
</dbReference>
<feature type="domain" description="ABC transmembrane type-1" evidence="11">
    <location>
        <begin position="763"/>
        <end position="1037"/>
    </location>
</feature>
<sequence length="1257" mass="140680">MKTIILGLIPILALLGIRLTGYQLLNSVDEQEESKNRERYGALIKSARKRLYFFTGAIILIIIGLLSLNLFFLDFMFVLHSCVLIVCTGCIMRFFVLFRRDDYNSLFYSNYIMNTVLLIILSQAGSLYFQFQNFILVSIIGLLCLSVSIKMAVNEVLFIKRLVENDTSCKEKKSSLLSYYCFSYIDQLIAIGMHEPIKEDELDELLPDDLSQNILNRFKNNPKYSLMVNLYLSIWFIFSLQQLSTFISICTTLSGPLFLNLILEYVSNPTDSNSPWLYAFAMFTFAIIRSFADGQTYFLGRRMGIRVRSVIISLVYNKSLKKIKNHEKDAGKIMNLMSVDSAKIMEVCCYLMYLWSTPLQILMIIGYLLYIAGWAGAVGLAVMIIMLLFTGMVGRLIVTTQTNLMKKSDARVNSSNELLQSIRVIKFFAWEKVYIVLTFDIIVRVLEAYVSLKRVQDYINEPELEEYVNINGYSPLDPVVCLPGSEFQYPEPSGLGIAELDAISGFKLRNLDIKFPVNGLTVIHGTTGSGKTSLLNAILGELECKAGGVHLGQCSLLKKDIPIAYASQNVWLKNATIRDNITFGTPFDQERYLQTIYACSLVRDLKTLSGGDLTEIGEKGVNLSGGQKARISLARAVYSYCPIILMDDILSAVDAPTAKHILEQAICGPLLRNRTKILATHATSLCLPRADLAIQLARGKIVQIENPKEEFTESPIAQPELDINDFGSEEHGIIVAEGRRKGSISWNVYWTYITAAGGFVYLLLIALSFGSAQIAMFCNDYWIKIWADAYTKGEPSFVYYVSIYAAIGVVTISVYFARVCVVAAGSIRASKTIHSRLVKKILRVPVKFFEITPVGRILNRLSKDLKDIDVDLAVIVGDFLANFVKLVAYLVIILVLSPTSVVGILPVIVVYFFIGKRYLVVARELKRIDSNTRSPIFSHFGETIQGAPVIRAYAQEKRFVEELYAKVDENHKAFALMWIMNRWLGVRIDLIGALVALSSCLSVIYSVKFGGGMDGGYAGLSISYSLDLANSLLWLVRIHATMEMEMNAVERVEEYAQLEEEAPAVIPSNRPPYSWPSEGKISVEGLSLKYSPDGPEVLSNVTFRVAAGEKVGIVGRTGADTPDLQSENITLESVVTEGGHNFSQGQRQLLCLARAILKQSKVIILDEATASIDHATDLKIQETIRDRFNTSSLLCIAHRLSTIMDYDKILVLDKGKVEQFDTPFNLINTEGIFKNMCLESNEFEHLVEISKSKLKKK</sequence>
<dbReference type="PANTHER" id="PTHR24223:SF353">
    <property type="entry name" value="ABC TRANSPORTER ATP-BINDING PROTEIN_PERMEASE VMR1-RELATED"/>
    <property type="match status" value="1"/>
</dbReference>
<keyword evidence="2" id="KW-0813">Transport</keyword>
<dbReference type="InterPro" id="IPR036640">
    <property type="entry name" value="ABC1_TM_sf"/>
</dbReference>
<name>A0AAD5Y5C6_9FUNG</name>
<keyword evidence="4" id="KW-0677">Repeat</keyword>
<feature type="transmembrane region" description="Helical" evidence="9">
    <location>
        <begin position="749"/>
        <end position="777"/>
    </location>
</feature>
<dbReference type="AlphaFoldDB" id="A0AAD5Y5C6"/>
<protein>
    <recommendedName>
        <fullName evidence="14">P-loop containing nucleoside triphosphate hydrolase protein</fullName>
    </recommendedName>
</protein>
<keyword evidence="8 9" id="KW-0472">Membrane</keyword>
<dbReference type="GO" id="GO:0016020">
    <property type="term" value="C:membrane"/>
    <property type="evidence" value="ECO:0007669"/>
    <property type="project" value="UniProtKB-SubCell"/>
</dbReference>
<dbReference type="GO" id="GO:0016887">
    <property type="term" value="F:ATP hydrolysis activity"/>
    <property type="evidence" value="ECO:0007669"/>
    <property type="project" value="InterPro"/>
</dbReference>
<dbReference type="CDD" id="cd18604">
    <property type="entry name" value="ABC_6TM_VMR1_D2_like"/>
    <property type="match status" value="1"/>
</dbReference>
<dbReference type="SUPFAM" id="SSF52540">
    <property type="entry name" value="P-loop containing nucleoside triphosphate hydrolases"/>
    <property type="match status" value="2"/>
</dbReference>
<evidence type="ECO:0000256" key="1">
    <source>
        <dbReference type="ARBA" id="ARBA00004141"/>
    </source>
</evidence>
<comment type="caution">
    <text evidence="12">The sequence shown here is derived from an EMBL/GenBank/DDBJ whole genome shotgun (WGS) entry which is preliminary data.</text>
</comment>
<dbReference type="InterPro" id="IPR003593">
    <property type="entry name" value="AAA+_ATPase"/>
</dbReference>
<evidence type="ECO:0000256" key="4">
    <source>
        <dbReference type="ARBA" id="ARBA00022737"/>
    </source>
</evidence>
<feature type="transmembrane region" description="Helical" evidence="9">
    <location>
        <begin position="797"/>
        <end position="821"/>
    </location>
</feature>
<feature type="transmembrane region" description="Helical" evidence="9">
    <location>
        <begin position="1017"/>
        <end position="1036"/>
    </location>
</feature>
<dbReference type="GO" id="GO:0005524">
    <property type="term" value="F:ATP binding"/>
    <property type="evidence" value="ECO:0007669"/>
    <property type="project" value="UniProtKB-KW"/>
</dbReference>
<gene>
    <name evidence="12" type="ORF">HK103_000814</name>
</gene>
<feature type="transmembrane region" description="Helical" evidence="9">
    <location>
        <begin position="51"/>
        <end position="71"/>
    </location>
</feature>
<feature type="transmembrane region" description="Helical" evidence="9">
    <location>
        <begin position="984"/>
        <end position="1005"/>
    </location>
</feature>
<evidence type="ECO:0000256" key="8">
    <source>
        <dbReference type="ARBA" id="ARBA00023136"/>
    </source>
</evidence>
<dbReference type="InterPro" id="IPR011527">
    <property type="entry name" value="ABC1_TM_dom"/>
</dbReference>
<feature type="transmembrane region" description="Helical" evidence="9">
    <location>
        <begin position="376"/>
        <end position="398"/>
    </location>
</feature>
<evidence type="ECO:0000313" key="12">
    <source>
        <dbReference type="EMBL" id="KAJ3253173.1"/>
    </source>
</evidence>
<dbReference type="InterPro" id="IPR003439">
    <property type="entry name" value="ABC_transporter-like_ATP-bd"/>
</dbReference>
<dbReference type="FunFam" id="1.20.1560.10:FF:000010">
    <property type="entry name" value="Multidrug resistance-associated ABC transporter"/>
    <property type="match status" value="1"/>
</dbReference>
<evidence type="ECO:0000256" key="6">
    <source>
        <dbReference type="ARBA" id="ARBA00022840"/>
    </source>
</evidence>
<dbReference type="EMBL" id="JADGKB010000117">
    <property type="protein sequence ID" value="KAJ3253173.1"/>
    <property type="molecule type" value="Genomic_DNA"/>
</dbReference>
<dbReference type="InterPro" id="IPR017871">
    <property type="entry name" value="ABC_transporter-like_CS"/>
</dbReference>
<evidence type="ECO:0000259" key="10">
    <source>
        <dbReference type="PROSITE" id="PS50893"/>
    </source>
</evidence>
<keyword evidence="5" id="KW-0547">Nucleotide-binding</keyword>
<dbReference type="PROSITE" id="PS50929">
    <property type="entry name" value="ABC_TM1F"/>
    <property type="match status" value="2"/>
</dbReference>
<evidence type="ECO:0008006" key="14">
    <source>
        <dbReference type="Google" id="ProtNLM"/>
    </source>
</evidence>
<keyword evidence="6" id="KW-0067">ATP-binding</keyword>